<dbReference type="Proteomes" id="UP001153737">
    <property type="component" value="Chromosome 7"/>
</dbReference>
<protein>
    <submittedName>
        <fullName evidence="2">Uncharacterized protein</fullName>
    </submittedName>
</protein>
<organism evidence="2 3">
    <name type="scientific">Phaedon cochleariae</name>
    <name type="common">Mustard beetle</name>
    <dbReference type="NCBI Taxonomy" id="80249"/>
    <lineage>
        <taxon>Eukaryota</taxon>
        <taxon>Metazoa</taxon>
        <taxon>Ecdysozoa</taxon>
        <taxon>Arthropoda</taxon>
        <taxon>Hexapoda</taxon>
        <taxon>Insecta</taxon>
        <taxon>Pterygota</taxon>
        <taxon>Neoptera</taxon>
        <taxon>Endopterygota</taxon>
        <taxon>Coleoptera</taxon>
        <taxon>Polyphaga</taxon>
        <taxon>Cucujiformia</taxon>
        <taxon>Chrysomeloidea</taxon>
        <taxon>Chrysomelidae</taxon>
        <taxon>Chrysomelinae</taxon>
        <taxon>Chrysomelini</taxon>
        <taxon>Phaedon</taxon>
    </lineage>
</organism>
<evidence type="ECO:0000256" key="1">
    <source>
        <dbReference type="SAM" id="Coils"/>
    </source>
</evidence>
<proteinExistence type="predicted"/>
<keyword evidence="3" id="KW-1185">Reference proteome</keyword>
<dbReference type="OrthoDB" id="6758350at2759"/>
<dbReference type="EMBL" id="OU896713">
    <property type="protein sequence ID" value="CAG9824059.1"/>
    <property type="molecule type" value="Genomic_DNA"/>
</dbReference>
<evidence type="ECO:0000313" key="3">
    <source>
        <dbReference type="Proteomes" id="UP001153737"/>
    </source>
</evidence>
<accession>A0A9N9SNU0</accession>
<evidence type="ECO:0000313" key="2">
    <source>
        <dbReference type="EMBL" id="CAG9824059.1"/>
    </source>
</evidence>
<sequence length="352" mass="41216">MSQRHTRSQNRPSNVLKDTKSTLVVNSCCANADEQLQKFKKEIVRLKNALEIKEHELEDMETKFQSKIEELKRDNSDKDEHIERLRRRTQDFEDEVYESEQSFLTDSNRNKQTIMDLNKEIIRLGRENEEFNDKLKELESKNAILENNIVELTAIRRNMLTSIEVLTIDNDLYGNELKKMKKENYDLRNKVNHTHPVVKVNNLSSPEKRIASIPLVCSKEEKDEEENGSFDKEILFVSGNHGRGVAQMIKTQIGNSFKVHSVLKPNAGAYVLLQTALENSKKFSKNDLVILWLQNTYEYPNTRILSQMNHTNVLIITEPYRYDFDYINDLDYINKSIYENNLHLAKMNKLLC</sequence>
<dbReference type="Gene3D" id="1.10.287.1490">
    <property type="match status" value="1"/>
</dbReference>
<keyword evidence="1" id="KW-0175">Coiled coil</keyword>
<gene>
    <name evidence="2" type="ORF">PHAECO_LOCUS10945</name>
</gene>
<dbReference type="AlphaFoldDB" id="A0A9N9SNU0"/>
<reference evidence="2" key="1">
    <citation type="submission" date="2022-01" db="EMBL/GenBank/DDBJ databases">
        <authorList>
            <person name="King R."/>
        </authorList>
    </citation>
    <scope>NUCLEOTIDE SEQUENCE</scope>
</reference>
<feature type="coiled-coil region" evidence="1">
    <location>
        <begin position="29"/>
        <end position="183"/>
    </location>
</feature>
<reference evidence="2" key="2">
    <citation type="submission" date="2022-10" db="EMBL/GenBank/DDBJ databases">
        <authorList>
            <consortium name="ENA_rothamsted_submissions"/>
            <consortium name="culmorum"/>
            <person name="King R."/>
        </authorList>
    </citation>
    <scope>NUCLEOTIDE SEQUENCE</scope>
</reference>
<name>A0A9N9SNU0_PHACE</name>